<dbReference type="EMBL" id="JBHUIJ010000002">
    <property type="protein sequence ID" value="MFD2235917.1"/>
    <property type="molecule type" value="Genomic_DNA"/>
</dbReference>
<reference evidence="3" key="1">
    <citation type="journal article" date="2019" name="Int. J. Syst. Evol. Microbiol.">
        <title>The Global Catalogue of Microorganisms (GCM) 10K type strain sequencing project: providing services to taxonomists for standard genome sequencing and annotation.</title>
        <authorList>
            <consortium name="The Broad Institute Genomics Platform"/>
            <consortium name="The Broad Institute Genome Sequencing Center for Infectious Disease"/>
            <person name="Wu L."/>
            <person name="Ma J."/>
        </authorList>
    </citation>
    <scope>NUCLEOTIDE SEQUENCE [LARGE SCALE GENOMIC DNA]</scope>
    <source>
        <strain evidence="3">ZS-35-S2</strain>
    </source>
</reference>
<proteinExistence type="predicted"/>
<feature type="region of interest" description="Disordered" evidence="1">
    <location>
        <begin position="1"/>
        <end position="47"/>
    </location>
</feature>
<dbReference type="Proteomes" id="UP001597371">
    <property type="component" value="Unassembled WGS sequence"/>
</dbReference>
<evidence type="ECO:0000256" key="1">
    <source>
        <dbReference type="SAM" id="MobiDB-lite"/>
    </source>
</evidence>
<dbReference type="InterPro" id="IPR011990">
    <property type="entry name" value="TPR-like_helical_dom_sf"/>
</dbReference>
<dbReference type="Gene3D" id="1.25.40.10">
    <property type="entry name" value="Tetratricopeptide repeat domain"/>
    <property type="match status" value="2"/>
</dbReference>
<feature type="compositionally biased region" description="Low complexity" evidence="1">
    <location>
        <begin position="458"/>
        <end position="519"/>
    </location>
</feature>
<comment type="caution">
    <text evidence="2">The sequence shown here is derived from an EMBL/GenBank/DDBJ whole genome shotgun (WGS) entry which is preliminary data.</text>
</comment>
<organism evidence="2 3">
    <name type="scientific">Aureimonas populi</name>
    <dbReference type="NCBI Taxonomy" id="1701758"/>
    <lineage>
        <taxon>Bacteria</taxon>
        <taxon>Pseudomonadati</taxon>
        <taxon>Pseudomonadota</taxon>
        <taxon>Alphaproteobacteria</taxon>
        <taxon>Hyphomicrobiales</taxon>
        <taxon>Aurantimonadaceae</taxon>
        <taxon>Aureimonas</taxon>
    </lineage>
</organism>
<keyword evidence="3" id="KW-1185">Reference proteome</keyword>
<name>A0ABW5CHC3_9HYPH</name>
<gene>
    <name evidence="2" type="ORF">ACFSKQ_00375</name>
</gene>
<feature type="compositionally biased region" description="Low complexity" evidence="1">
    <location>
        <begin position="32"/>
        <end position="47"/>
    </location>
</feature>
<evidence type="ECO:0000313" key="3">
    <source>
        <dbReference type="Proteomes" id="UP001597371"/>
    </source>
</evidence>
<dbReference type="RefSeq" id="WP_245195482.1">
    <property type="nucleotide sequence ID" value="NZ_CP072611.1"/>
</dbReference>
<feature type="region of interest" description="Disordered" evidence="1">
    <location>
        <begin position="452"/>
        <end position="545"/>
    </location>
</feature>
<protein>
    <submittedName>
        <fullName evidence="2">Cellulose synthase</fullName>
    </submittedName>
</protein>
<accession>A0ABW5CHC3</accession>
<dbReference type="SUPFAM" id="SSF48452">
    <property type="entry name" value="TPR-like"/>
    <property type="match status" value="2"/>
</dbReference>
<sequence length="708" mass="75174">MPRGMLRQETALPTMQGDEAAQQLVAQAPGSAHAQTPSPAAGAAAPPQVDETALRYFARAGDTRRLEAEIARLRALYPDWTPPENPLDVPDAGDPELDRMWELYSQGRYGEVREAIAARQESQPGWQPPADLLDRLAVAEARQRLVNASNLQQYETVVRVAAETPSLLTCSEVDVLWRVARAFVETDRSARALDAYRYILTNCDDSGERLASVQMASQQLDRPALDQLLELERTDAQGIGEFASLRLDIARQGVAAAGEDADTVASPEDLSLLNASAAETGSASDLLLLGWYELTHGDGARAEDFFRRSNAASPSADAARGLALALLDLDRAQDAEAAVRPYAEDSDESRAVYAAAAASLLAQEPTPPLSAEQLTRIVAVTAALREANTAQQLGWYSYALNQFATAGQWFETALAWKPDEEPAAFGLALARERLGDASGLAQLKAAWSPSSPRIAAVGQGPAGAPSAIAANAPAPASTRPAAAPATTFVAPAQPQAASSSAAQMQASAQPTASAAATTSEPLRAARQGGGASRTAGCRSTVDPRTLSPDAALSRGWCLMEIDRPLEAAPAFEVALLSRSDATRRDAAYGQSLAYLRAGLSDKAAVAATKAPQPRERQLELEIALLTDQATSAFESRRPVETLMALDERARIAPERLDLMVLRGYAYLELRRYRDAERVFAAAARAGSREGARGVNAVREARGEVSSGG</sequence>
<evidence type="ECO:0000313" key="2">
    <source>
        <dbReference type="EMBL" id="MFD2235917.1"/>
    </source>
</evidence>